<organism evidence="6 7">
    <name type="scientific">Desulfonatronospira thiodismutans ASO3-1</name>
    <dbReference type="NCBI Taxonomy" id="555779"/>
    <lineage>
        <taxon>Bacteria</taxon>
        <taxon>Pseudomonadati</taxon>
        <taxon>Thermodesulfobacteriota</taxon>
        <taxon>Desulfovibrionia</taxon>
        <taxon>Desulfovibrionales</taxon>
        <taxon>Desulfonatronovibrionaceae</taxon>
        <taxon>Desulfonatronospira</taxon>
    </lineage>
</organism>
<dbReference type="PROSITE" id="PS50914">
    <property type="entry name" value="BON"/>
    <property type="match status" value="1"/>
</dbReference>
<dbReference type="Gene3D" id="1.20.120.910">
    <property type="entry name" value="DksA, coiled-coil domain"/>
    <property type="match status" value="1"/>
</dbReference>
<dbReference type="EMBL" id="ACJN02000002">
    <property type="protein sequence ID" value="EFI34485.1"/>
    <property type="molecule type" value="Genomic_DNA"/>
</dbReference>
<dbReference type="PANTHER" id="PTHR33823:SF4">
    <property type="entry name" value="GENERAL STRESS PROTEIN 16O"/>
    <property type="match status" value="1"/>
</dbReference>
<reference evidence="6" key="1">
    <citation type="submission" date="2010-05" db="EMBL/GenBank/DDBJ databases">
        <title>The draft genome of Desulfonatronospira thiodismutans ASO3-1.</title>
        <authorList>
            <consortium name="US DOE Joint Genome Institute (JGI-PGF)"/>
            <person name="Lucas S."/>
            <person name="Copeland A."/>
            <person name="Lapidus A."/>
            <person name="Cheng J.-F."/>
            <person name="Bruce D."/>
            <person name="Goodwin L."/>
            <person name="Pitluck S."/>
            <person name="Chertkov O."/>
            <person name="Brettin T."/>
            <person name="Detter J.C."/>
            <person name="Han C."/>
            <person name="Land M.L."/>
            <person name="Hauser L."/>
            <person name="Kyrpides N."/>
            <person name="Mikhailova N."/>
            <person name="Muyzer G."/>
            <person name="Woyke T."/>
        </authorList>
    </citation>
    <scope>NUCLEOTIDE SEQUENCE [LARGE SCALE GENOMIC DNA]</scope>
    <source>
        <strain evidence="6">ASO3-1</strain>
    </source>
</reference>
<keyword evidence="3" id="KW-0862">Zinc</keyword>
<evidence type="ECO:0000256" key="3">
    <source>
        <dbReference type="ARBA" id="ARBA00022833"/>
    </source>
</evidence>
<evidence type="ECO:0000313" key="7">
    <source>
        <dbReference type="Proteomes" id="UP000005496"/>
    </source>
</evidence>
<evidence type="ECO:0000259" key="5">
    <source>
        <dbReference type="PROSITE" id="PS50914"/>
    </source>
</evidence>
<feature type="domain" description="BON" evidence="5">
    <location>
        <begin position="146"/>
        <end position="214"/>
    </location>
</feature>
<dbReference type="PROSITE" id="PS51128">
    <property type="entry name" value="ZF_DKSA_2"/>
    <property type="match status" value="1"/>
</dbReference>
<dbReference type="Proteomes" id="UP000005496">
    <property type="component" value="Unassembled WGS sequence"/>
</dbReference>
<dbReference type="InterPro" id="IPR007055">
    <property type="entry name" value="BON_dom"/>
</dbReference>
<dbReference type="InterPro" id="IPR020458">
    <property type="entry name" value="Znf_DskA_TraR_CS"/>
</dbReference>
<dbReference type="AlphaFoldDB" id="D6SP09"/>
<dbReference type="InterPro" id="IPR000962">
    <property type="entry name" value="Znf_DskA_TraR"/>
</dbReference>
<accession>D6SP09</accession>
<dbReference type="SUPFAM" id="SSF109635">
    <property type="entry name" value="DnaK suppressor protein DksA, alpha-hairpin domain"/>
    <property type="match status" value="1"/>
</dbReference>
<dbReference type="PROSITE" id="PS01102">
    <property type="entry name" value="ZF_DKSA_1"/>
    <property type="match status" value="1"/>
</dbReference>
<keyword evidence="7" id="KW-1185">Reference proteome</keyword>
<protein>
    <submittedName>
        <fullName evidence="6">Transcriptional regulator, TraR/DksA family</fullName>
    </submittedName>
</protein>
<dbReference type="GO" id="GO:0008270">
    <property type="term" value="F:zinc ion binding"/>
    <property type="evidence" value="ECO:0007669"/>
    <property type="project" value="UniProtKB-KW"/>
</dbReference>
<dbReference type="SUPFAM" id="SSF57716">
    <property type="entry name" value="Glucocorticoid receptor-like (DNA-binding domain)"/>
    <property type="match status" value="1"/>
</dbReference>
<dbReference type="RefSeq" id="WP_008869807.1">
    <property type="nucleotide sequence ID" value="NZ_ACJN02000002.1"/>
</dbReference>
<dbReference type="eggNOG" id="COG1734">
    <property type="taxonomic scope" value="Bacteria"/>
</dbReference>
<evidence type="ECO:0000256" key="4">
    <source>
        <dbReference type="PROSITE-ProRule" id="PRU00510"/>
    </source>
</evidence>
<dbReference type="OrthoDB" id="9803742at2"/>
<proteinExistence type="predicted"/>
<sequence>MLSKHSRAELYNKLFTRRMEILEKSKGLKDQWQEGNYAEKEMASRAQMDNMYRSINALDSQARSELNHIDHALDRMIIGNYGICDSCGQEISEARLQAVPWARYCRVCVNKAEEKTGPDTQEWEESPLPGTGSWESVSAEEFEEMSDEEILELVHERIHADAHIETHNLEISSIEGIVYLNGSIPNELQHNLLMGVLQDILPLENIRDNLHIESLTGLGWHTGEELLYRPDQMEEELFFNRDE</sequence>
<evidence type="ECO:0000256" key="1">
    <source>
        <dbReference type="ARBA" id="ARBA00022723"/>
    </source>
</evidence>
<gene>
    <name evidence="6" type="ORF">Dthio_PD1844</name>
</gene>
<dbReference type="InterPro" id="IPR037187">
    <property type="entry name" value="DnaK_N"/>
</dbReference>
<name>D6SP09_9BACT</name>
<evidence type="ECO:0000256" key="2">
    <source>
        <dbReference type="ARBA" id="ARBA00022771"/>
    </source>
</evidence>
<dbReference type="PANTHER" id="PTHR33823">
    <property type="entry name" value="RNA POLYMERASE-BINDING TRANSCRIPTION FACTOR DKSA-RELATED"/>
    <property type="match status" value="1"/>
</dbReference>
<evidence type="ECO:0000313" key="6">
    <source>
        <dbReference type="EMBL" id="EFI34485.1"/>
    </source>
</evidence>
<comment type="caution">
    <text evidence="6">The sequence shown here is derived from an EMBL/GenBank/DDBJ whole genome shotgun (WGS) entry which is preliminary data.</text>
</comment>
<dbReference type="Pfam" id="PF01258">
    <property type="entry name" value="zf-dskA_traR"/>
    <property type="match status" value="1"/>
</dbReference>
<keyword evidence="2" id="KW-0863">Zinc-finger</keyword>
<keyword evidence="1" id="KW-0479">Metal-binding</keyword>
<feature type="zinc finger region" description="dksA C4-type" evidence="4">
    <location>
        <begin position="84"/>
        <end position="108"/>
    </location>
</feature>